<evidence type="ECO:0000256" key="11">
    <source>
        <dbReference type="ARBA" id="ARBA00023054"/>
    </source>
</evidence>
<dbReference type="InterPro" id="IPR005579">
    <property type="entry name" value="Cgr1-like"/>
</dbReference>
<evidence type="ECO:0000256" key="14">
    <source>
        <dbReference type="SAM" id="MobiDB-lite"/>
    </source>
</evidence>
<evidence type="ECO:0000256" key="4">
    <source>
        <dbReference type="ARBA" id="ARBA00007869"/>
    </source>
</evidence>
<keyword evidence="9" id="KW-0597">Phosphoprotein</keyword>
<feature type="region of interest" description="Disordered" evidence="14">
    <location>
        <begin position="127"/>
        <end position="152"/>
    </location>
</feature>
<dbReference type="Proteomes" id="UP001652700">
    <property type="component" value="Unplaced"/>
</dbReference>
<keyword evidence="7" id="KW-0690">Ribosome biogenesis</keyword>
<evidence type="ECO:0000256" key="8">
    <source>
        <dbReference type="ARBA" id="ARBA00022552"/>
    </source>
</evidence>
<accession>A0ABM5IL80</accession>
<feature type="compositionally biased region" description="Basic residues" evidence="14">
    <location>
        <begin position="127"/>
        <end position="137"/>
    </location>
</feature>
<evidence type="ECO:0000256" key="6">
    <source>
        <dbReference type="ARBA" id="ARBA00022454"/>
    </source>
</evidence>
<feature type="region of interest" description="Disordered" evidence="14">
    <location>
        <begin position="1"/>
        <end position="54"/>
    </location>
</feature>
<evidence type="ECO:0000256" key="1">
    <source>
        <dbReference type="ARBA" id="ARBA00004090"/>
    </source>
</evidence>
<evidence type="ECO:0000256" key="7">
    <source>
        <dbReference type="ARBA" id="ARBA00022517"/>
    </source>
</evidence>
<dbReference type="RefSeq" id="XP_028135446.2">
    <property type="nucleotide sequence ID" value="XM_028279645.2"/>
</dbReference>
<comment type="similarity">
    <text evidence="4">Belongs to the CGR1 family.</text>
</comment>
<sequence>MAKSQQKEANAETPAVNTNYSNAKTTKTRSGSKPEAVPRGKPKSGRIWKSERKKFSTVIKTKGIKNSFERKEALRQKLKHVKELTNSIKAAKQEEKEKRKERRRANLKKQEENRLKSEVVQVITNTKKLKKTKKKHLRNIEKRDTTVVSKSK</sequence>
<evidence type="ECO:0000313" key="15">
    <source>
        <dbReference type="EnsemblMetazoa" id="XP_028135446.2"/>
    </source>
</evidence>
<keyword evidence="11" id="KW-0175">Coiled coil</keyword>
<keyword evidence="8" id="KW-0698">rRNA processing</keyword>
<dbReference type="PANTHER" id="PTHR13557:SF1">
    <property type="entry name" value="COILED-COIL DOMAIN-CONTAINING PROTEIN 86"/>
    <property type="match status" value="1"/>
</dbReference>
<dbReference type="InterPro" id="IPR026570">
    <property type="entry name" value="CCDC86"/>
</dbReference>
<evidence type="ECO:0000256" key="12">
    <source>
        <dbReference type="ARBA" id="ARBA00023242"/>
    </source>
</evidence>
<protein>
    <recommendedName>
        <fullName evidence="5">Coiled-coil domain-containing protein 86</fullName>
    </recommendedName>
</protein>
<keyword evidence="12" id="KW-0539">Nucleus</keyword>
<feature type="region of interest" description="Disordered" evidence="14">
    <location>
        <begin position="84"/>
        <end position="112"/>
    </location>
</feature>
<comment type="subcellular location">
    <subcellularLocation>
        <location evidence="2">Chromosome</location>
    </subcellularLocation>
    <subcellularLocation>
        <location evidence="3">Nucleus</location>
        <location evidence="3">Nucleolus</location>
    </subcellularLocation>
</comment>
<keyword evidence="16" id="KW-1185">Reference proteome</keyword>
<comment type="function">
    <text evidence="13">Required for proper chromosome segregation during mitosis and error-free mitotic progression.</text>
</comment>
<evidence type="ECO:0000256" key="5">
    <source>
        <dbReference type="ARBA" id="ARBA00016738"/>
    </source>
</evidence>
<comment type="function">
    <text evidence="1">Involved in nucleolar integrity and required for processing of the pre-rRNA for the 60S ribosome subunit.</text>
</comment>
<proteinExistence type="inferred from homology"/>
<organism evidence="15 16">
    <name type="scientific">Diabrotica virgifera virgifera</name>
    <name type="common">western corn rootworm</name>
    <dbReference type="NCBI Taxonomy" id="50390"/>
    <lineage>
        <taxon>Eukaryota</taxon>
        <taxon>Metazoa</taxon>
        <taxon>Ecdysozoa</taxon>
        <taxon>Arthropoda</taxon>
        <taxon>Hexapoda</taxon>
        <taxon>Insecta</taxon>
        <taxon>Pterygota</taxon>
        <taxon>Neoptera</taxon>
        <taxon>Endopterygota</taxon>
        <taxon>Coleoptera</taxon>
        <taxon>Polyphaga</taxon>
        <taxon>Cucujiformia</taxon>
        <taxon>Chrysomeloidea</taxon>
        <taxon>Chrysomelidae</taxon>
        <taxon>Galerucinae</taxon>
        <taxon>Diabroticina</taxon>
        <taxon>Diabroticites</taxon>
        <taxon>Diabrotica</taxon>
    </lineage>
</organism>
<feature type="compositionally biased region" description="Basic and acidic residues" evidence="14">
    <location>
        <begin position="1"/>
        <end position="10"/>
    </location>
</feature>
<reference evidence="15" key="1">
    <citation type="submission" date="2025-05" db="UniProtKB">
        <authorList>
            <consortium name="EnsemblMetazoa"/>
        </authorList>
    </citation>
    <scope>IDENTIFICATION</scope>
</reference>
<name>A0ABM5IL80_DIAVI</name>
<dbReference type="Pfam" id="PF03879">
    <property type="entry name" value="Cgr1"/>
    <property type="match status" value="1"/>
</dbReference>
<evidence type="ECO:0000256" key="3">
    <source>
        <dbReference type="ARBA" id="ARBA00004604"/>
    </source>
</evidence>
<keyword evidence="10" id="KW-0164">Citrullination</keyword>
<dbReference type="GeneID" id="114330323"/>
<evidence type="ECO:0000313" key="16">
    <source>
        <dbReference type="Proteomes" id="UP001652700"/>
    </source>
</evidence>
<keyword evidence="6" id="KW-0158">Chromosome</keyword>
<evidence type="ECO:0000256" key="2">
    <source>
        <dbReference type="ARBA" id="ARBA00004286"/>
    </source>
</evidence>
<evidence type="ECO:0000256" key="9">
    <source>
        <dbReference type="ARBA" id="ARBA00022553"/>
    </source>
</evidence>
<dbReference type="EnsemblMetazoa" id="XM_028279645.2">
    <property type="protein sequence ID" value="XP_028135446.2"/>
    <property type="gene ID" value="LOC114330323"/>
</dbReference>
<evidence type="ECO:0000256" key="10">
    <source>
        <dbReference type="ARBA" id="ARBA00022934"/>
    </source>
</evidence>
<evidence type="ECO:0000256" key="13">
    <source>
        <dbReference type="ARBA" id="ARBA00093307"/>
    </source>
</evidence>
<dbReference type="PANTHER" id="PTHR13557">
    <property type="entry name" value="COILED-COIL DOMAIN-CONTAINING PROTEIN 86"/>
    <property type="match status" value="1"/>
</dbReference>
<feature type="compositionally biased region" description="Polar residues" evidence="14">
    <location>
        <begin position="15"/>
        <end position="31"/>
    </location>
</feature>